<dbReference type="PANTHER" id="PTHR44267">
    <property type="entry name" value="WD REPEAT-CONTAINING PROTEIN 43"/>
    <property type="match status" value="1"/>
</dbReference>
<dbReference type="GO" id="GO:0000462">
    <property type="term" value="P:maturation of SSU-rRNA from tricistronic rRNA transcript (SSU-rRNA, 5.8S rRNA, LSU-rRNA)"/>
    <property type="evidence" value="ECO:0007669"/>
    <property type="project" value="TreeGrafter"/>
</dbReference>
<evidence type="ECO:0000313" key="6">
    <source>
        <dbReference type="EMBL" id="QLG72746.1"/>
    </source>
</evidence>
<comment type="subcellular location">
    <subcellularLocation>
        <location evidence="1">Nucleus</location>
    </subcellularLocation>
</comment>
<dbReference type="SUPFAM" id="SSF69322">
    <property type="entry name" value="Tricorn protease domain 2"/>
    <property type="match status" value="1"/>
</dbReference>
<evidence type="ECO:0000256" key="3">
    <source>
        <dbReference type="ARBA" id="ARBA00038335"/>
    </source>
</evidence>
<dbReference type="GeneID" id="59236469"/>
<organism evidence="6 7">
    <name type="scientific">Zygotorulaspora mrakii</name>
    <name type="common">Zygosaccharomyces mrakii</name>
    <dbReference type="NCBI Taxonomy" id="42260"/>
    <lineage>
        <taxon>Eukaryota</taxon>
        <taxon>Fungi</taxon>
        <taxon>Dikarya</taxon>
        <taxon>Ascomycota</taxon>
        <taxon>Saccharomycotina</taxon>
        <taxon>Saccharomycetes</taxon>
        <taxon>Saccharomycetales</taxon>
        <taxon>Saccharomycetaceae</taxon>
        <taxon>Zygotorulaspora</taxon>
    </lineage>
</organism>
<dbReference type="InterPro" id="IPR015943">
    <property type="entry name" value="WD40/YVTN_repeat-like_dom_sf"/>
</dbReference>
<reference evidence="6 7" key="1">
    <citation type="submission" date="2020-07" db="EMBL/GenBank/DDBJ databases">
        <title>The yeast mating-type switching endonuclease HO is a domesticated member of an unorthodox homing genetic element family.</title>
        <authorList>
            <person name="Coughlan A.Y."/>
            <person name="Lombardi L."/>
            <person name="Braun-Galleani S."/>
            <person name="Martos A.R."/>
            <person name="Galeote V."/>
            <person name="Bigey F."/>
            <person name="Dequin S."/>
            <person name="Byrne K.P."/>
            <person name="Wolfe K.H."/>
        </authorList>
    </citation>
    <scope>NUCLEOTIDE SEQUENCE [LARGE SCALE GENOMIC DNA]</scope>
    <source>
        <strain evidence="6 7">NRRL Y-6702</strain>
    </source>
</reference>
<name>A0A7H9B2U5_ZYGMR</name>
<keyword evidence="2" id="KW-0539">Nucleus</keyword>
<dbReference type="KEGG" id="zmk:HG535_0D04550"/>
<dbReference type="OrthoDB" id="30195at2759"/>
<evidence type="ECO:0000313" key="7">
    <source>
        <dbReference type="Proteomes" id="UP000509704"/>
    </source>
</evidence>
<evidence type="ECO:0000256" key="4">
    <source>
        <dbReference type="SAM" id="MobiDB-lite"/>
    </source>
</evidence>
<protein>
    <recommendedName>
        <fullName evidence="5">Small-subunit processome Utp12 domain-containing protein</fullName>
    </recommendedName>
</protein>
<evidence type="ECO:0000259" key="5">
    <source>
        <dbReference type="Pfam" id="PF04003"/>
    </source>
</evidence>
<dbReference type="Gene3D" id="2.130.10.10">
    <property type="entry name" value="YVTN repeat-like/Quinoprotein amine dehydrogenase"/>
    <property type="match status" value="1"/>
</dbReference>
<dbReference type="PANTHER" id="PTHR44267:SF1">
    <property type="entry name" value="WD REPEAT-CONTAINING PROTEIN 43"/>
    <property type="match status" value="1"/>
</dbReference>
<dbReference type="RefSeq" id="XP_037144473.1">
    <property type="nucleotide sequence ID" value="XM_037288578.1"/>
</dbReference>
<dbReference type="InterPro" id="IPR001680">
    <property type="entry name" value="WD40_rpt"/>
</dbReference>
<feature type="region of interest" description="Disordered" evidence="4">
    <location>
        <begin position="567"/>
        <end position="641"/>
    </location>
</feature>
<keyword evidence="7" id="KW-1185">Reference proteome</keyword>
<evidence type="ECO:0000256" key="1">
    <source>
        <dbReference type="ARBA" id="ARBA00004123"/>
    </source>
</evidence>
<accession>A0A7H9B2U5</accession>
<dbReference type="GO" id="GO:0032040">
    <property type="term" value="C:small-subunit processome"/>
    <property type="evidence" value="ECO:0007669"/>
    <property type="project" value="UniProtKB-ARBA"/>
</dbReference>
<comment type="similarity">
    <text evidence="3">Belongs to the UTP5 family.</text>
</comment>
<feature type="compositionally biased region" description="Basic residues" evidence="4">
    <location>
        <begin position="264"/>
        <end position="279"/>
    </location>
</feature>
<dbReference type="AlphaFoldDB" id="A0A7H9B2U5"/>
<feature type="region of interest" description="Disordered" evidence="4">
    <location>
        <begin position="260"/>
        <end position="280"/>
    </location>
</feature>
<sequence>MSTIESPVVLSKFDNDGRSLCSVSVALNKQRVGVEAVHGGETLNTNFLYLEDSSLRVGSMRWSQISSTDTLCVFLGLNNGEIWIYSPAANEVVYKMSTGNSYEIKDMKISSGGTILWCIDSDDFFYKFDLTNFTLKDHFKIETCSQLSKLCLLPKDSSKILVASFTIFLVDVESRKVSQTYPGHVSPVTHLSTLNDDYFLSGAINDRFLNIYDIKSSMTKSVLVLQSNLKEVSIYNDESVAATTEDGDVEVFSDPLVSANTANNKRRGNNKSKQSNKKLHVQETPTKVLPVINVSIKKDILTICWLQNAIIPHFEQLKWQDLPLNYTLEVSSDKSGIAGKHSRSLYGTELSASKNYVEGNAKITSGDNFKHVNDAIKQWELEVTEQERSNDQDSDSNLNESLADKLEAASISHVQIGKKKNSTATTVGTVTVVLSQALQANDHSLLETVLNNRDERVIKDTIFRLKPPLAVILLERLAERIARQTHRQGVLNVWVKWCLIIHGGYLVTIPNLMSSLSSLHSTLKRRSDLLPRLLSLESRLEYALDRLSSDSLHEDEDNLEELLEEEFEEDVEYNEELDDAGLIEDGEEDEQFEDDEDEESDNDDSEERKVNGTRSDGLSKNEVDVESINSDEAGYSDVEMQ</sequence>
<dbReference type="Proteomes" id="UP000509704">
    <property type="component" value="Chromosome 4"/>
</dbReference>
<dbReference type="SMART" id="SM00320">
    <property type="entry name" value="WD40"/>
    <property type="match status" value="2"/>
</dbReference>
<dbReference type="InterPro" id="IPR052414">
    <property type="entry name" value="U3_snoRNA-assoc_WDR"/>
</dbReference>
<proteinExistence type="inferred from homology"/>
<gene>
    <name evidence="6" type="ORF">HG535_0D04550</name>
</gene>
<dbReference type="Pfam" id="PF04003">
    <property type="entry name" value="Utp12"/>
    <property type="match status" value="1"/>
</dbReference>
<feature type="compositionally biased region" description="Acidic residues" evidence="4">
    <location>
        <begin position="567"/>
        <end position="605"/>
    </location>
</feature>
<feature type="domain" description="Small-subunit processome Utp12" evidence="5">
    <location>
        <begin position="441"/>
        <end position="544"/>
    </location>
</feature>
<dbReference type="EMBL" id="CP058607">
    <property type="protein sequence ID" value="QLG72746.1"/>
    <property type="molecule type" value="Genomic_DNA"/>
</dbReference>
<dbReference type="InterPro" id="IPR007148">
    <property type="entry name" value="SSU_processome_Utp12"/>
</dbReference>
<evidence type="ECO:0000256" key="2">
    <source>
        <dbReference type="ARBA" id="ARBA00023242"/>
    </source>
</evidence>